<dbReference type="InterPro" id="IPR017850">
    <property type="entry name" value="Alkaline_phosphatase_core_sf"/>
</dbReference>
<proteinExistence type="predicted"/>
<evidence type="ECO:0008006" key="3">
    <source>
        <dbReference type="Google" id="ProtNLM"/>
    </source>
</evidence>
<name>A0ABY6HV27_9ARCH</name>
<evidence type="ECO:0000313" key="2">
    <source>
        <dbReference type="Proteomes" id="UP001208689"/>
    </source>
</evidence>
<protein>
    <recommendedName>
        <fullName evidence="3">Sulfatase N-terminal domain-containing protein</fullName>
    </recommendedName>
</protein>
<sequence length="250" mass="28644">MSQEQEEMPTLEGLLPAFPATILELLNVEAPSYLPPAIQPVIDLFRSKGPVERIVINMIDNFGLFEITYYKPQFLISTADALVLLSTSNPYTLGTLHQMFFGGFEFENNGFHLLKYLESVGKSSVFVGRQKDTARYGANYGIAKANDMATWIEAAKIINRHDLSFLHYLDFEEIYQQKRRTGAANPEELIQKLIKRTDKWILSSWKMLKRRSLMLVIGNHGRYKIDLNYQGKVAQWRAASVPLALFMYKP</sequence>
<reference evidence="1" key="1">
    <citation type="submission" date="2022-09" db="EMBL/GenBank/DDBJ databases">
        <title>Actin cytoskeleton and complex cell architecture in an #Asgard archaeon.</title>
        <authorList>
            <person name="Ponce Toledo R.I."/>
            <person name="Schleper C."/>
            <person name="Rodrigues Oliveira T."/>
            <person name="Wollweber F."/>
            <person name="Xu J."/>
            <person name="Rittmann S."/>
            <person name="Klingl A."/>
            <person name="Pilhofer M."/>
        </authorList>
    </citation>
    <scope>NUCLEOTIDE SEQUENCE</scope>
    <source>
        <strain evidence="1">B-35</strain>
    </source>
</reference>
<accession>A0ABY6HV27</accession>
<gene>
    <name evidence="1" type="ORF">NEF87_003657</name>
</gene>
<organism evidence="1 2">
    <name type="scientific">Candidatus Lokiarchaeum ossiferum</name>
    <dbReference type="NCBI Taxonomy" id="2951803"/>
    <lineage>
        <taxon>Archaea</taxon>
        <taxon>Promethearchaeati</taxon>
        <taxon>Promethearchaeota</taxon>
        <taxon>Promethearchaeia</taxon>
        <taxon>Promethearchaeales</taxon>
        <taxon>Promethearchaeaceae</taxon>
        <taxon>Candidatus Lokiarchaeum</taxon>
    </lineage>
</organism>
<dbReference type="SUPFAM" id="SSF53649">
    <property type="entry name" value="Alkaline phosphatase-like"/>
    <property type="match status" value="1"/>
</dbReference>
<dbReference type="EMBL" id="CP104013">
    <property type="protein sequence ID" value="UYP47372.1"/>
    <property type="molecule type" value="Genomic_DNA"/>
</dbReference>
<evidence type="ECO:0000313" key="1">
    <source>
        <dbReference type="EMBL" id="UYP47372.1"/>
    </source>
</evidence>
<dbReference type="Proteomes" id="UP001208689">
    <property type="component" value="Chromosome"/>
</dbReference>
<keyword evidence="2" id="KW-1185">Reference proteome</keyword>